<dbReference type="AlphaFoldDB" id="A0A2T7NHD7"/>
<keyword evidence="3" id="KW-1185">Reference proteome</keyword>
<feature type="region of interest" description="Disordered" evidence="1">
    <location>
        <begin position="45"/>
        <end position="69"/>
    </location>
</feature>
<sequence length="83" mass="8827">MAAPLSAVRMSQAASVCAAGTRAKRGNQDHPTLVLHCVDMLIRQYPSPPPPLPPPPPPTPPPPSQPLPPPPLLLVDVFFVLRV</sequence>
<dbReference type="EMBL" id="PZQS01000012">
    <property type="protein sequence ID" value="PVD20566.1"/>
    <property type="molecule type" value="Genomic_DNA"/>
</dbReference>
<evidence type="ECO:0000313" key="3">
    <source>
        <dbReference type="Proteomes" id="UP000245119"/>
    </source>
</evidence>
<evidence type="ECO:0000313" key="2">
    <source>
        <dbReference type="EMBL" id="PVD20566.1"/>
    </source>
</evidence>
<organism evidence="2 3">
    <name type="scientific">Pomacea canaliculata</name>
    <name type="common">Golden apple snail</name>
    <dbReference type="NCBI Taxonomy" id="400727"/>
    <lineage>
        <taxon>Eukaryota</taxon>
        <taxon>Metazoa</taxon>
        <taxon>Spiralia</taxon>
        <taxon>Lophotrochozoa</taxon>
        <taxon>Mollusca</taxon>
        <taxon>Gastropoda</taxon>
        <taxon>Caenogastropoda</taxon>
        <taxon>Architaenioglossa</taxon>
        <taxon>Ampullarioidea</taxon>
        <taxon>Ampullariidae</taxon>
        <taxon>Pomacea</taxon>
    </lineage>
</organism>
<feature type="compositionally biased region" description="Pro residues" evidence="1">
    <location>
        <begin position="46"/>
        <end position="69"/>
    </location>
</feature>
<reference evidence="2 3" key="1">
    <citation type="submission" date="2018-04" db="EMBL/GenBank/DDBJ databases">
        <title>The genome of golden apple snail Pomacea canaliculata provides insight into stress tolerance and invasive adaptation.</title>
        <authorList>
            <person name="Liu C."/>
            <person name="Liu B."/>
            <person name="Ren Y."/>
            <person name="Zhang Y."/>
            <person name="Wang H."/>
            <person name="Li S."/>
            <person name="Jiang F."/>
            <person name="Yin L."/>
            <person name="Zhang G."/>
            <person name="Qian W."/>
            <person name="Fan W."/>
        </authorList>
    </citation>
    <scope>NUCLEOTIDE SEQUENCE [LARGE SCALE GENOMIC DNA]</scope>
    <source>
        <strain evidence="2">SZHN2017</strain>
        <tissue evidence="2">Muscle</tissue>
    </source>
</reference>
<gene>
    <name evidence="2" type="ORF">C0Q70_18722</name>
</gene>
<evidence type="ECO:0000256" key="1">
    <source>
        <dbReference type="SAM" id="MobiDB-lite"/>
    </source>
</evidence>
<name>A0A2T7NHD7_POMCA</name>
<dbReference type="Proteomes" id="UP000245119">
    <property type="component" value="Linkage Group LG12"/>
</dbReference>
<protein>
    <submittedName>
        <fullName evidence="2">Uncharacterized protein</fullName>
    </submittedName>
</protein>
<proteinExistence type="predicted"/>
<comment type="caution">
    <text evidence="2">The sequence shown here is derived from an EMBL/GenBank/DDBJ whole genome shotgun (WGS) entry which is preliminary data.</text>
</comment>
<accession>A0A2T7NHD7</accession>